<comment type="caution">
    <text evidence="2">The sequence shown here is derived from an EMBL/GenBank/DDBJ whole genome shotgun (WGS) entry which is preliminary data.</text>
</comment>
<gene>
    <name evidence="2" type="ORF">THER5_0457</name>
</gene>
<dbReference type="Pfam" id="PF00535">
    <property type="entry name" value="Glycos_transf_2"/>
    <property type="match status" value="2"/>
</dbReference>
<keyword evidence="2" id="KW-0808">Transferase</keyword>
<dbReference type="Gene3D" id="3.90.550.10">
    <property type="entry name" value="Spore Coat Polysaccharide Biosynthesis Protein SpsA, Chain A"/>
    <property type="match status" value="2"/>
</dbReference>
<dbReference type="RefSeq" id="WP_029576672.1">
    <property type="nucleotide sequence ID" value="NZ_JGZT01000007.1"/>
</dbReference>
<organism evidence="2 3">
    <name type="scientific">Bifidobacterium thermacidophilum subsp. thermacidophilum</name>
    <dbReference type="NCBI Taxonomy" id="79262"/>
    <lineage>
        <taxon>Bacteria</taxon>
        <taxon>Bacillati</taxon>
        <taxon>Actinomycetota</taxon>
        <taxon>Actinomycetes</taxon>
        <taxon>Bifidobacteriales</taxon>
        <taxon>Bifidobacteriaceae</taxon>
        <taxon>Bifidobacterium</taxon>
    </lineage>
</organism>
<dbReference type="CDD" id="cd04186">
    <property type="entry name" value="GT_2_like_c"/>
    <property type="match status" value="1"/>
</dbReference>
<evidence type="ECO:0000259" key="1">
    <source>
        <dbReference type="Pfam" id="PF00535"/>
    </source>
</evidence>
<name>A0A087E3D2_9BIFI</name>
<dbReference type="Proteomes" id="UP000029003">
    <property type="component" value="Unassembled WGS sequence"/>
</dbReference>
<dbReference type="SUPFAM" id="SSF53448">
    <property type="entry name" value="Nucleotide-diphospho-sugar transferases"/>
    <property type="match status" value="2"/>
</dbReference>
<dbReference type="InterPro" id="IPR029044">
    <property type="entry name" value="Nucleotide-diphossugar_trans"/>
</dbReference>
<protein>
    <submittedName>
        <fullName evidence="2">Family 2 glycosyl transferase</fullName>
    </submittedName>
</protein>
<dbReference type="InterPro" id="IPR001173">
    <property type="entry name" value="Glyco_trans_2-like"/>
</dbReference>
<feature type="domain" description="Glycosyltransferase 2-like" evidence="1">
    <location>
        <begin position="293"/>
        <end position="449"/>
    </location>
</feature>
<dbReference type="AlphaFoldDB" id="A0A087E3D2"/>
<feature type="domain" description="Glycosyltransferase 2-like" evidence="1">
    <location>
        <begin position="546"/>
        <end position="725"/>
    </location>
</feature>
<dbReference type="GO" id="GO:0016757">
    <property type="term" value="F:glycosyltransferase activity"/>
    <property type="evidence" value="ECO:0007669"/>
    <property type="project" value="UniProtKB-KW"/>
</dbReference>
<sequence>MSFTVNALRRGTGKGYVSICADTDPGKLRAEAVKDDGTVFPCPMYRFSFPGEDPTASRQWGETAGDRQYSFVLVVPLFEGIDLTIRLASRESGETLATIPFGHVATRIRSRLTYRLRPETAASMRDIDQRRLSGGTYVYITGIYPVEEHEVSCRFTVRYPVLQDSEAKAPCKIAVYDGSATPIQVTPCILEDSVITDPHDAHQRIRQIVAAIRLSDTPRTLCICATPEHGNGNFTCIPASSFSGFFTGALDLTRHVFNDEGYSVWFEQHRATFADIDNQRQICTTWDNTPLISIVTVVYNTPFPYLHALIDSLKAQSYAHFEVVFVNVSNDDGTVERELESINDKRFRIVHAENKSIADNTNAGIVQTKGDYIAFVDHDDVIEPDTLYQYMCVLRDHPHSDVLYCDEDLMDESGHYWKPIFKPAFNPDLLNVNNYITHMLMVSRHVLEQVELSPSDVAGAQDYDLTMKCAEQAREIHNVSKMLYHWRMHRNSTSTNPDSKPYAQEAGRIALTRHYERIGVDATVHDSELPFRYRTEYHWNQPPKVSIVIPTKDHVDVLSKCLERVLHATNYPNFDVTLVENNSEDPRTFEYYRDIEQDDARVHVVTWKGTGFNYSAICNYGASQCDGELILFLNNDTEAINEDWLTSMVGFFARPEVGVVGAKLLFHDDLVQHGGIWASMDHCGYFGELLSYKDGGYMETMRYPWDCAAVTGACQMIRRSLFTKIGGLDEQLAVVLNDVDLCLKARQEGYLVVFNPQAKLYHNEHTSRGRDEQDVHKELRAINEQARFYAKWDSSLHRGEFINPNLNQYDGHFKLKW</sequence>
<proteinExistence type="predicted"/>
<evidence type="ECO:0000313" key="2">
    <source>
        <dbReference type="EMBL" id="KFJ02283.1"/>
    </source>
</evidence>
<evidence type="ECO:0000313" key="3">
    <source>
        <dbReference type="Proteomes" id="UP000029003"/>
    </source>
</evidence>
<reference evidence="2 3" key="1">
    <citation type="submission" date="2014-03" db="EMBL/GenBank/DDBJ databases">
        <title>Genomics of Bifidobacteria.</title>
        <authorList>
            <person name="Ventura M."/>
            <person name="Milani C."/>
            <person name="Lugli G.A."/>
        </authorList>
    </citation>
    <scope>NUCLEOTIDE SEQUENCE [LARGE SCALE GENOMIC DNA]</scope>
    <source>
        <strain evidence="2 3">LMG 21395</strain>
    </source>
</reference>
<dbReference type="PANTHER" id="PTHR43179:SF7">
    <property type="entry name" value="RHAMNOSYLTRANSFERASE WBBL"/>
    <property type="match status" value="1"/>
</dbReference>
<dbReference type="EMBL" id="JGZT01000007">
    <property type="protein sequence ID" value="KFJ02283.1"/>
    <property type="molecule type" value="Genomic_DNA"/>
</dbReference>
<dbReference type="PANTHER" id="PTHR43179">
    <property type="entry name" value="RHAMNOSYLTRANSFERASE WBBL"/>
    <property type="match status" value="1"/>
</dbReference>
<dbReference type="OrthoDB" id="9788101at2"/>
<accession>A0A087E3D2</accession>